<proteinExistence type="predicted"/>
<feature type="non-terminal residue" evidence="1">
    <location>
        <position position="1"/>
    </location>
</feature>
<name>A0A0F9AV46_9ZZZZ</name>
<accession>A0A0F9AV46</accession>
<feature type="non-terminal residue" evidence="1">
    <location>
        <position position="488"/>
    </location>
</feature>
<evidence type="ECO:0000313" key="1">
    <source>
        <dbReference type="EMBL" id="KKL13295.1"/>
    </source>
</evidence>
<organism evidence="1">
    <name type="scientific">marine sediment metagenome</name>
    <dbReference type="NCBI Taxonomy" id="412755"/>
    <lineage>
        <taxon>unclassified sequences</taxon>
        <taxon>metagenomes</taxon>
        <taxon>ecological metagenomes</taxon>
    </lineage>
</organism>
<gene>
    <name evidence="1" type="ORF">LCGC14_2527190</name>
</gene>
<comment type="caution">
    <text evidence="1">The sequence shown here is derived from an EMBL/GenBank/DDBJ whole genome shotgun (WGS) entry which is preliminary data.</text>
</comment>
<reference evidence="1" key="1">
    <citation type="journal article" date="2015" name="Nature">
        <title>Complex archaea that bridge the gap between prokaryotes and eukaryotes.</title>
        <authorList>
            <person name="Spang A."/>
            <person name="Saw J.H."/>
            <person name="Jorgensen S.L."/>
            <person name="Zaremba-Niedzwiedzka K."/>
            <person name="Martijn J."/>
            <person name="Lind A.E."/>
            <person name="van Eijk R."/>
            <person name="Schleper C."/>
            <person name="Guy L."/>
            <person name="Ettema T.J."/>
        </authorList>
    </citation>
    <scope>NUCLEOTIDE SEQUENCE</scope>
</reference>
<protein>
    <submittedName>
        <fullName evidence="1">Uncharacterized protein</fullName>
    </submittedName>
</protein>
<dbReference type="AlphaFoldDB" id="A0A0F9AV46"/>
<dbReference type="EMBL" id="LAZR01040915">
    <property type="protein sequence ID" value="KKL13295.1"/>
    <property type="molecule type" value="Genomic_DNA"/>
</dbReference>
<sequence length="488" mass="52818">ITADNFFGLANNSDKLDGIDSTQFLRSDINDTLEAFTLYPNGTNPILLNHLVNKEFVELAVAGLELDYFFTNATSDISGYFVLNNTDRNSSETIVESASLSSGNNQLIFNCSTEAGLPFIFLSEGIYDAHIHLVKTGGAAQTIIPRWTLSKRNSSGEFFLMESETSDIQITTTKRKFDLHSVFDGDIKIVSTDRLVFKLFVDITGGGSSTVSLSMEGTTDSHFTFRTPSSVLEAIFLRRDGRNSPTGDISWGGFDLDNVGIANIIDGIHTSNITADDGTLEIIGSLDINNTLQVDGDTTLGDGNSATLVTIFGDQQGVPPGAGARGGEIFIEGVTPDGGDLFMWNSGGQLVLSDSRQSSNADKGRARWNVNGVEGKLFTQFVFSPDLTDGTGTYTTWSRPGSWAVYDFFSDEHVSEGPDVHAGIRLRLNTEGQATVIFSLDHGDFGDNTIVSAVPGGNVAWGFGTRSGNMEVRHYGRLATVMRYAFWK</sequence>